<feature type="domain" description="GFO/IDH/MocA-like oxidoreductase" evidence="2">
    <location>
        <begin position="127"/>
        <end position="258"/>
    </location>
</feature>
<dbReference type="Proteomes" id="UP000438106">
    <property type="component" value="Unassembled WGS sequence"/>
</dbReference>
<dbReference type="InterPro" id="IPR000683">
    <property type="entry name" value="Gfo/Idh/MocA-like_OxRdtase_N"/>
</dbReference>
<dbReference type="InterPro" id="IPR036291">
    <property type="entry name" value="NAD(P)-bd_dom_sf"/>
</dbReference>
<keyword evidence="4" id="KW-1185">Reference proteome</keyword>
<dbReference type="EMBL" id="WQRF01000002">
    <property type="protein sequence ID" value="MVS98936.1"/>
    <property type="molecule type" value="Genomic_DNA"/>
</dbReference>
<dbReference type="PANTHER" id="PTHR43708:SF8">
    <property type="entry name" value="OXIDOREDUCTASE"/>
    <property type="match status" value="1"/>
</dbReference>
<dbReference type="SUPFAM" id="SSF51735">
    <property type="entry name" value="NAD(P)-binding Rossmann-fold domains"/>
    <property type="match status" value="1"/>
</dbReference>
<organism evidence="3 4">
    <name type="scientific">Devosia marina</name>
    <dbReference type="NCBI Taxonomy" id="2683198"/>
    <lineage>
        <taxon>Bacteria</taxon>
        <taxon>Pseudomonadati</taxon>
        <taxon>Pseudomonadota</taxon>
        <taxon>Alphaproteobacteria</taxon>
        <taxon>Hyphomicrobiales</taxon>
        <taxon>Devosiaceae</taxon>
        <taxon>Devosia</taxon>
    </lineage>
</organism>
<accession>A0A7X3FQJ7</accession>
<proteinExistence type="predicted"/>
<reference evidence="3 4" key="1">
    <citation type="submission" date="2019-12" db="EMBL/GenBank/DDBJ databases">
        <title>Devosia maris sp. nov., isolated from the deep seawater.</title>
        <authorList>
            <person name="Liu Y."/>
        </authorList>
    </citation>
    <scope>NUCLEOTIDE SEQUENCE [LARGE SCALE GENOMIC DNA]</scope>
    <source>
        <strain evidence="3 4">L53-10-65</strain>
    </source>
</reference>
<dbReference type="PANTHER" id="PTHR43708">
    <property type="entry name" value="CONSERVED EXPRESSED OXIDOREDUCTASE (EUROFUNG)"/>
    <property type="match status" value="1"/>
</dbReference>
<dbReference type="InterPro" id="IPR055170">
    <property type="entry name" value="GFO_IDH_MocA-like_dom"/>
</dbReference>
<dbReference type="Gene3D" id="3.30.360.10">
    <property type="entry name" value="Dihydrodipicolinate Reductase, domain 2"/>
    <property type="match status" value="1"/>
</dbReference>
<dbReference type="Pfam" id="PF22725">
    <property type="entry name" value="GFO_IDH_MocA_C3"/>
    <property type="match status" value="1"/>
</dbReference>
<gene>
    <name evidence="3" type="ORF">GO014_07880</name>
</gene>
<evidence type="ECO:0000313" key="4">
    <source>
        <dbReference type="Proteomes" id="UP000438106"/>
    </source>
</evidence>
<dbReference type="AlphaFoldDB" id="A0A7X3FQJ7"/>
<dbReference type="InterPro" id="IPR051317">
    <property type="entry name" value="Gfo/Idh/MocA_oxidoreduct"/>
</dbReference>
<sequence length="333" mass="36381">MRVGMVGAGWVTQYHLPAWKRVNGADVVAICDPDKRALHARADAFGIAGRYASLDDMLASETLDMLDIATPRQFHADNVRAGCAHGLPILCQKPLGVDLVEAESIVAEVDGAVPLMVHENWRFRPYYRTLRNWLDEGVLGDLVAARLDFHSSGMLAGADGLRPALVRQPFFRREARLLVMEVLIHHLDSLRYLLGEFDLHLARLARSNDEIIGEDSATLSLTRRDDGLPLAVSGNLAVHGAPPAPSDQLWIWGARGTIHLDGTVLRLLGPEPREVRFDPEQSYQASYDGAIAHFAAGLGTGARFETAAADNLRTLALVEAAYRISGFQPKAAI</sequence>
<name>A0A7X3FQJ7_9HYPH</name>
<dbReference type="RefSeq" id="WP_157289889.1">
    <property type="nucleotide sequence ID" value="NZ_WQRF01000002.1"/>
</dbReference>
<evidence type="ECO:0000259" key="2">
    <source>
        <dbReference type="Pfam" id="PF22725"/>
    </source>
</evidence>
<dbReference type="SUPFAM" id="SSF55347">
    <property type="entry name" value="Glyceraldehyde-3-phosphate dehydrogenase-like, C-terminal domain"/>
    <property type="match status" value="1"/>
</dbReference>
<feature type="domain" description="Gfo/Idh/MocA-like oxidoreductase N-terminal" evidence="1">
    <location>
        <begin position="1"/>
        <end position="109"/>
    </location>
</feature>
<protein>
    <submittedName>
        <fullName evidence="3">Gfo/Idh/MocA family oxidoreductase</fullName>
    </submittedName>
</protein>
<dbReference type="Gene3D" id="3.40.50.720">
    <property type="entry name" value="NAD(P)-binding Rossmann-like Domain"/>
    <property type="match status" value="1"/>
</dbReference>
<evidence type="ECO:0000259" key="1">
    <source>
        <dbReference type="Pfam" id="PF01408"/>
    </source>
</evidence>
<dbReference type="GO" id="GO:0000166">
    <property type="term" value="F:nucleotide binding"/>
    <property type="evidence" value="ECO:0007669"/>
    <property type="project" value="InterPro"/>
</dbReference>
<comment type="caution">
    <text evidence="3">The sequence shown here is derived from an EMBL/GenBank/DDBJ whole genome shotgun (WGS) entry which is preliminary data.</text>
</comment>
<evidence type="ECO:0000313" key="3">
    <source>
        <dbReference type="EMBL" id="MVS98936.1"/>
    </source>
</evidence>
<dbReference type="Pfam" id="PF01408">
    <property type="entry name" value="GFO_IDH_MocA"/>
    <property type="match status" value="1"/>
</dbReference>